<accession>A0A7R8XIC9</accession>
<dbReference type="EMBL" id="LR900689">
    <property type="protein sequence ID" value="CAD7246570.1"/>
    <property type="molecule type" value="Genomic_DNA"/>
</dbReference>
<reference evidence="8" key="1">
    <citation type="submission" date="2020-11" db="EMBL/GenBank/DDBJ databases">
        <authorList>
            <person name="Tran Van P."/>
        </authorList>
    </citation>
    <scope>NUCLEOTIDE SEQUENCE</scope>
</reference>
<dbReference type="Pfam" id="PF08510">
    <property type="entry name" value="PIG-P"/>
    <property type="match status" value="1"/>
</dbReference>
<dbReference type="PANTHER" id="PTHR46346:SF1">
    <property type="entry name" value="PHOSPHATIDYLINOSITOL N-ACETYLGLUCOSAMINYLTRANSFERASE SUBUNIT P"/>
    <property type="match status" value="1"/>
</dbReference>
<keyword evidence="4 6" id="KW-1133">Transmembrane helix</keyword>
<dbReference type="OrthoDB" id="690928at2759"/>
<keyword evidence="9" id="KW-1185">Reference proteome</keyword>
<dbReference type="AlphaFoldDB" id="A0A7R8XIC9"/>
<dbReference type="GO" id="GO:0016020">
    <property type="term" value="C:membrane"/>
    <property type="evidence" value="ECO:0007669"/>
    <property type="project" value="UniProtKB-SubCell"/>
</dbReference>
<dbReference type="Gene3D" id="3.30.310.50">
    <property type="entry name" value="Alpha-D-phosphohexomutase, C-terminal domain"/>
    <property type="match status" value="1"/>
</dbReference>
<comment type="similarity">
    <text evidence="2">Belongs to the CTAG/PCC1 family.</text>
</comment>
<sequence length="262" mass="29254">MSIKIWYTTSTKVLTARLVVRPGERVFMEAAIFKRKKINEGLAGCNHLLSIERPAVLGDDRVRKLEVPFGSPHEAEIAHKSLSVDPEPSRTPTFSRGIYGFVLYLASYLGLALFLIWAYVPENVLPMGSLPSKYWAIAIPAFFFTALILFVFCFYPGLILLMTSNLEDSHTIVDEHSKALQAVTADDGDPRKIPPLADIPLCEGNSYYTIHIPTTCPSFEFKSWASLEQWSARGSSQTRSKPCEIQLLTTGLEAHCSDINIR</sequence>
<keyword evidence="3 6" id="KW-0812">Transmembrane</keyword>
<dbReference type="InterPro" id="IPR052263">
    <property type="entry name" value="GPI_Anchor_Biosynth"/>
</dbReference>
<organism evidence="8">
    <name type="scientific">Darwinula stevensoni</name>
    <dbReference type="NCBI Taxonomy" id="69355"/>
    <lineage>
        <taxon>Eukaryota</taxon>
        <taxon>Metazoa</taxon>
        <taxon>Ecdysozoa</taxon>
        <taxon>Arthropoda</taxon>
        <taxon>Crustacea</taxon>
        <taxon>Oligostraca</taxon>
        <taxon>Ostracoda</taxon>
        <taxon>Podocopa</taxon>
        <taxon>Podocopida</taxon>
        <taxon>Darwinulocopina</taxon>
        <taxon>Darwinuloidea</taxon>
        <taxon>Darwinulidae</taxon>
        <taxon>Darwinula</taxon>
    </lineage>
</organism>
<dbReference type="Proteomes" id="UP000677054">
    <property type="component" value="Unassembled WGS sequence"/>
</dbReference>
<feature type="domain" description="PIG-P" evidence="7">
    <location>
        <begin position="96"/>
        <end position="203"/>
    </location>
</feature>
<evidence type="ECO:0000313" key="8">
    <source>
        <dbReference type="EMBL" id="CAD7246570.1"/>
    </source>
</evidence>
<dbReference type="GO" id="GO:0006506">
    <property type="term" value="P:GPI anchor biosynthetic process"/>
    <property type="evidence" value="ECO:0007669"/>
    <property type="project" value="TreeGrafter"/>
</dbReference>
<comment type="subcellular location">
    <subcellularLocation>
        <location evidence="1">Membrane</location>
        <topology evidence="1">Multi-pass membrane protein</topology>
    </subcellularLocation>
</comment>
<evidence type="ECO:0000256" key="6">
    <source>
        <dbReference type="SAM" id="Phobius"/>
    </source>
</evidence>
<gene>
    <name evidence="8" type="ORF">DSTB1V02_LOCUS6418</name>
</gene>
<dbReference type="Pfam" id="PF09341">
    <property type="entry name" value="Pcc1"/>
    <property type="match status" value="1"/>
</dbReference>
<protein>
    <recommendedName>
        <fullName evidence="7">PIG-P domain-containing protein</fullName>
    </recommendedName>
</protein>
<evidence type="ECO:0000256" key="5">
    <source>
        <dbReference type="ARBA" id="ARBA00023136"/>
    </source>
</evidence>
<dbReference type="InterPro" id="IPR015419">
    <property type="entry name" value="CTAG/Pcc1"/>
</dbReference>
<evidence type="ECO:0000256" key="3">
    <source>
        <dbReference type="ARBA" id="ARBA00022692"/>
    </source>
</evidence>
<name>A0A7R8XIC9_9CRUS</name>
<dbReference type="InterPro" id="IPR013717">
    <property type="entry name" value="PIG-P"/>
</dbReference>
<feature type="transmembrane region" description="Helical" evidence="6">
    <location>
        <begin position="135"/>
        <end position="161"/>
    </location>
</feature>
<evidence type="ECO:0000256" key="4">
    <source>
        <dbReference type="ARBA" id="ARBA00022989"/>
    </source>
</evidence>
<dbReference type="EMBL" id="CAJPEV010001172">
    <property type="protein sequence ID" value="CAG0891158.1"/>
    <property type="molecule type" value="Genomic_DNA"/>
</dbReference>
<evidence type="ECO:0000313" key="9">
    <source>
        <dbReference type="Proteomes" id="UP000677054"/>
    </source>
</evidence>
<evidence type="ECO:0000256" key="2">
    <source>
        <dbReference type="ARBA" id="ARBA00007073"/>
    </source>
</evidence>
<dbReference type="GO" id="GO:0005783">
    <property type="term" value="C:endoplasmic reticulum"/>
    <property type="evidence" value="ECO:0007669"/>
    <property type="project" value="TreeGrafter"/>
</dbReference>
<feature type="non-terminal residue" evidence="8">
    <location>
        <position position="1"/>
    </location>
</feature>
<evidence type="ECO:0000259" key="7">
    <source>
        <dbReference type="Pfam" id="PF08510"/>
    </source>
</evidence>
<dbReference type="PANTHER" id="PTHR46346">
    <property type="entry name" value="PHOSPHATIDYLINOSITOL N-ACETYLGLUCOSAMINYLTRANSFERASE SUBUNIT P"/>
    <property type="match status" value="1"/>
</dbReference>
<evidence type="ECO:0000256" key="1">
    <source>
        <dbReference type="ARBA" id="ARBA00004141"/>
    </source>
</evidence>
<keyword evidence="5 6" id="KW-0472">Membrane</keyword>
<proteinExistence type="inferred from homology"/>
<feature type="transmembrane region" description="Helical" evidence="6">
    <location>
        <begin position="98"/>
        <end position="120"/>
    </location>
</feature>